<evidence type="ECO:0000313" key="1">
    <source>
        <dbReference type="EMBL" id="GJE95262.1"/>
    </source>
</evidence>
<protein>
    <submittedName>
        <fullName evidence="1">Uncharacterized protein</fullName>
    </submittedName>
</protein>
<organism evidence="1 2">
    <name type="scientific">Phanerochaete sordida</name>
    <dbReference type="NCBI Taxonomy" id="48140"/>
    <lineage>
        <taxon>Eukaryota</taxon>
        <taxon>Fungi</taxon>
        <taxon>Dikarya</taxon>
        <taxon>Basidiomycota</taxon>
        <taxon>Agaricomycotina</taxon>
        <taxon>Agaricomycetes</taxon>
        <taxon>Polyporales</taxon>
        <taxon>Phanerochaetaceae</taxon>
        <taxon>Phanerochaete</taxon>
    </lineage>
</organism>
<sequence>MLTMDSNEDWKIECPPFVGCRASHELSVKPASYGRRFISAQGAAGMTHANRTSSVASLCASPSCLFRMTLLPGRRRRLRIPARPRKQS</sequence>
<keyword evidence="2" id="KW-1185">Reference proteome</keyword>
<comment type="caution">
    <text evidence="1">The sequence shown here is derived from an EMBL/GenBank/DDBJ whole genome shotgun (WGS) entry which is preliminary data.</text>
</comment>
<reference evidence="1 2" key="1">
    <citation type="submission" date="2021-08" db="EMBL/GenBank/DDBJ databases">
        <title>Draft Genome Sequence of Phanerochaete sordida strain YK-624.</title>
        <authorList>
            <person name="Mori T."/>
            <person name="Dohra H."/>
            <person name="Suzuki T."/>
            <person name="Kawagishi H."/>
            <person name="Hirai H."/>
        </authorList>
    </citation>
    <scope>NUCLEOTIDE SEQUENCE [LARGE SCALE GENOMIC DNA]</scope>
    <source>
        <strain evidence="1 2">YK-624</strain>
    </source>
</reference>
<proteinExistence type="predicted"/>
<name>A0A9P3LIK6_9APHY</name>
<dbReference type="Proteomes" id="UP000703269">
    <property type="component" value="Unassembled WGS sequence"/>
</dbReference>
<gene>
    <name evidence="1" type="ORF">PsYK624_114450</name>
</gene>
<dbReference type="EMBL" id="BPQB01000047">
    <property type="protein sequence ID" value="GJE95262.1"/>
    <property type="molecule type" value="Genomic_DNA"/>
</dbReference>
<evidence type="ECO:0000313" key="2">
    <source>
        <dbReference type="Proteomes" id="UP000703269"/>
    </source>
</evidence>
<dbReference type="AlphaFoldDB" id="A0A9P3LIK6"/>
<accession>A0A9P3LIK6</accession>